<keyword evidence="11" id="KW-1185">Reference proteome</keyword>
<dbReference type="CDD" id="cd00727">
    <property type="entry name" value="malate_synt_A"/>
    <property type="match status" value="1"/>
</dbReference>
<accession>A0ABT6Y565</accession>
<dbReference type="GO" id="GO:0004474">
    <property type="term" value="F:malate synthase activity"/>
    <property type="evidence" value="ECO:0007669"/>
    <property type="project" value="UniProtKB-EC"/>
</dbReference>
<keyword evidence="3" id="KW-0329">Glyoxylate bypass</keyword>
<comment type="catalytic activity">
    <reaction evidence="6">
        <text>glyoxylate + acetyl-CoA + H2O = (S)-malate + CoA + H(+)</text>
        <dbReference type="Rhea" id="RHEA:18181"/>
        <dbReference type="ChEBI" id="CHEBI:15377"/>
        <dbReference type="ChEBI" id="CHEBI:15378"/>
        <dbReference type="ChEBI" id="CHEBI:15589"/>
        <dbReference type="ChEBI" id="CHEBI:36655"/>
        <dbReference type="ChEBI" id="CHEBI:57287"/>
        <dbReference type="ChEBI" id="CHEBI:57288"/>
        <dbReference type="EC" id="2.3.3.9"/>
    </reaction>
</comment>
<sequence>MNQHSIQGVEILGEVSPQFETILTKEALTFVRDLQRMFNRQRLGLLNNRVLRQEQINQGILPDFLPETAEIRQADWSVAPIPQDLQDRRVEITGPVDRRMVINALNSGAKVFMADFEDANTPSWSNVIEGQINLRDAIRKQIDFTADNGKFYALNPEVAVLKVRPRGWHMEEKHVLIDGEPASASIFDFGLYFFHNAWELIKRGSGPYFYLPKMESHLEARLWNDIFVAAQDTLEVPQGTTKVTVLIETIMAAFEMDEILYELRNHIAALNAGRWDYIFSCIKKFHQYADRLLPDRVQVTMAVPFMRAYAKLLVQTCHKRKAHAIGGMSAFIPNRKDEAVNKMAFERVNADKELEASTGFDGTWVAHPDLVAVALVPFNKALGENPNQKQVMLENEVITGAELINFTIPNTAITEAGIRMNIQVGILYIESWLRGVGAAAIHNLMEDAATAEISRAQVWQWLHHGAKTNQGQLIDTDYYKYLLSDEVQKIKHLVGIEKYDAGKFIEAIQLFDKLVTQEGFDYFLTTDAYEVLLSQEEALQS</sequence>
<evidence type="ECO:0000256" key="6">
    <source>
        <dbReference type="ARBA" id="ARBA00047918"/>
    </source>
</evidence>
<dbReference type="PANTHER" id="PTHR42902:SF1">
    <property type="entry name" value="MALATE SYNTHASE 1-RELATED"/>
    <property type="match status" value="1"/>
</dbReference>
<dbReference type="EMBL" id="JASHIF010000004">
    <property type="protein sequence ID" value="MDI9858705.1"/>
    <property type="molecule type" value="Genomic_DNA"/>
</dbReference>
<evidence type="ECO:0000259" key="8">
    <source>
        <dbReference type="Pfam" id="PF20656"/>
    </source>
</evidence>
<dbReference type="NCBIfam" id="TIGR01344">
    <property type="entry name" value="malate_syn_A"/>
    <property type="match status" value="1"/>
</dbReference>
<keyword evidence="5 10" id="KW-0808">Transferase</keyword>
<comment type="caution">
    <text evidence="10">The sequence shown here is derived from an EMBL/GenBank/DDBJ whole genome shotgun (WGS) entry which is preliminary data.</text>
</comment>
<keyword evidence="10" id="KW-0012">Acyltransferase</keyword>
<dbReference type="InterPro" id="IPR046363">
    <property type="entry name" value="MS_N_TIM-barrel_dom"/>
</dbReference>
<evidence type="ECO:0000259" key="7">
    <source>
        <dbReference type="Pfam" id="PF01274"/>
    </source>
</evidence>
<organism evidence="10 11">
    <name type="scientific">Flectobacillus roseus</name>
    <dbReference type="NCBI Taxonomy" id="502259"/>
    <lineage>
        <taxon>Bacteria</taxon>
        <taxon>Pseudomonadati</taxon>
        <taxon>Bacteroidota</taxon>
        <taxon>Cytophagia</taxon>
        <taxon>Cytophagales</taxon>
        <taxon>Flectobacillaceae</taxon>
        <taxon>Flectobacillus</taxon>
    </lineage>
</organism>
<dbReference type="InterPro" id="IPR011076">
    <property type="entry name" value="Malate_synth_sf"/>
</dbReference>
<dbReference type="EC" id="2.3.3.9" evidence="2"/>
<dbReference type="Gene3D" id="1.20.1220.12">
    <property type="entry name" value="Malate synthase, domain III"/>
    <property type="match status" value="1"/>
</dbReference>
<dbReference type="PANTHER" id="PTHR42902">
    <property type="entry name" value="MALATE SYNTHASE"/>
    <property type="match status" value="1"/>
</dbReference>
<reference evidence="10 11" key="1">
    <citation type="submission" date="2023-05" db="EMBL/GenBank/DDBJ databases">
        <title>Novel species of genus Flectobacillus isolated from stream in China.</title>
        <authorList>
            <person name="Lu H."/>
        </authorList>
    </citation>
    <scope>NUCLEOTIDE SEQUENCE [LARGE SCALE GENOMIC DNA]</scope>
    <source>
        <strain evidence="10 11">KCTC 42575</strain>
    </source>
</reference>
<dbReference type="InterPro" id="IPR006252">
    <property type="entry name" value="Malate_synthA"/>
</dbReference>
<dbReference type="SUPFAM" id="SSF51645">
    <property type="entry name" value="Malate synthase G"/>
    <property type="match status" value="1"/>
</dbReference>
<feature type="domain" description="Malate synthase C-terminal" evidence="9">
    <location>
        <begin position="413"/>
        <end position="531"/>
    </location>
</feature>
<evidence type="ECO:0000256" key="5">
    <source>
        <dbReference type="ARBA" id="ARBA00022679"/>
    </source>
</evidence>
<dbReference type="Gene3D" id="3.20.20.360">
    <property type="entry name" value="Malate synthase, domain 3"/>
    <property type="match status" value="1"/>
</dbReference>
<dbReference type="InterPro" id="IPR048355">
    <property type="entry name" value="MS_C"/>
</dbReference>
<dbReference type="InterPro" id="IPR048356">
    <property type="entry name" value="MS_N"/>
</dbReference>
<proteinExistence type="inferred from homology"/>
<protein>
    <recommendedName>
        <fullName evidence="2">malate synthase</fullName>
        <ecNumber evidence="2">2.3.3.9</ecNumber>
    </recommendedName>
</protein>
<evidence type="ECO:0000313" key="10">
    <source>
        <dbReference type="EMBL" id="MDI9858705.1"/>
    </source>
</evidence>
<evidence type="ECO:0000256" key="1">
    <source>
        <dbReference type="ARBA" id="ARBA00006394"/>
    </source>
</evidence>
<comment type="similarity">
    <text evidence="1">Belongs to the malate synthase family.</text>
</comment>
<feature type="domain" description="Malate synthase TIM barrel" evidence="7">
    <location>
        <begin position="161"/>
        <end position="405"/>
    </location>
</feature>
<gene>
    <name evidence="10" type="primary">aceB</name>
    <name evidence="10" type="ORF">QM524_05765</name>
</gene>
<feature type="domain" description="Malate synthase N-terminal" evidence="8">
    <location>
        <begin position="8"/>
        <end position="70"/>
    </location>
</feature>
<evidence type="ECO:0000259" key="9">
    <source>
        <dbReference type="Pfam" id="PF20659"/>
    </source>
</evidence>
<dbReference type="Pfam" id="PF01274">
    <property type="entry name" value="MS_TIM-barrel"/>
    <property type="match status" value="1"/>
</dbReference>
<dbReference type="Proteomes" id="UP001236507">
    <property type="component" value="Unassembled WGS sequence"/>
</dbReference>
<dbReference type="Pfam" id="PF20656">
    <property type="entry name" value="MS_N"/>
    <property type="match status" value="1"/>
</dbReference>
<dbReference type="Pfam" id="PF20659">
    <property type="entry name" value="MS_C"/>
    <property type="match status" value="1"/>
</dbReference>
<dbReference type="InterPro" id="IPR001465">
    <property type="entry name" value="Malate_synthase_TIM"/>
</dbReference>
<evidence type="ECO:0000256" key="3">
    <source>
        <dbReference type="ARBA" id="ARBA00022435"/>
    </source>
</evidence>
<name>A0ABT6Y565_9BACT</name>
<evidence type="ECO:0000256" key="4">
    <source>
        <dbReference type="ARBA" id="ARBA00022532"/>
    </source>
</evidence>
<dbReference type="InterPro" id="IPR044856">
    <property type="entry name" value="Malate_synth_C_sf"/>
</dbReference>
<dbReference type="PIRSF" id="PIRSF001363">
    <property type="entry name" value="Malate_synth"/>
    <property type="match status" value="1"/>
</dbReference>
<keyword evidence="4" id="KW-0816">Tricarboxylic acid cycle</keyword>
<evidence type="ECO:0000256" key="2">
    <source>
        <dbReference type="ARBA" id="ARBA00012636"/>
    </source>
</evidence>
<evidence type="ECO:0000313" key="11">
    <source>
        <dbReference type="Proteomes" id="UP001236507"/>
    </source>
</evidence>
<dbReference type="RefSeq" id="WP_283343848.1">
    <property type="nucleotide sequence ID" value="NZ_JASHIF010000004.1"/>
</dbReference>